<comment type="caution">
    <text evidence="1">The sequence shown here is derived from an EMBL/GenBank/DDBJ whole genome shotgun (WGS) entry which is preliminary data.</text>
</comment>
<accession>A0ABV0KDC8</accession>
<proteinExistence type="predicted"/>
<evidence type="ECO:0000313" key="2">
    <source>
        <dbReference type="Proteomes" id="UP001476950"/>
    </source>
</evidence>
<protein>
    <submittedName>
        <fullName evidence="1">Uncharacterized protein</fullName>
    </submittedName>
</protein>
<organism evidence="1 2">
    <name type="scientific">Stenomitos frigidus AS-A4</name>
    <dbReference type="NCBI Taxonomy" id="2933935"/>
    <lineage>
        <taxon>Bacteria</taxon>
        <taxon>Bacillati</taxon>
        <taxon>Cyanobacteriota</taxon>
        <taxon>Cyanophyceae</taxon>
        <taxon>Leptolyngbyales</taxon>
        <taxon>Leptolyngbyaceae</taxon>
        <taxon>Stenomitos</taxon>
    </lineage>
</organism>
<reference evidence="1 2" key="1">
    <citation type="submission" date="2022-04" db="EMBL/GenBank/DDBJ databases">
        <title>Positive selection, recombination, and allopatry shape intraspecific diversity of widespread and dominant cyanobacteria.</title>
        <authorList>
            <person name="Wei J."/>
            <person name="Shu W."/>
            <person name="Hu C."/>
        </authorList>
    </citation>
    <scope>NUCLEOTIDE SEQUENCE [LARGE SCALE GENOMIC DNA]</scope>
    <source>
        <strain evidence="1 2">AS-A4</strain>
    </source>
</reference>
<keyword evidence="2" id="KW-1185">Reference proteome</keyword>
<dbReference type="RefSeq" id="WP_190454221.1">
    <property type="nucleotide sequence ID" value="NZ_JAMPLM010000001.1"/>
</dbReference>
<gene>
    <name evidence="1" type="ORF">NDI38_02270</name>
</gene>
<dbReference type="Proteomes" id="UP001476950">
    <property type="component" value="Unassembled WGS sequence"/>
</dbReference>
<name>A0ABV0KDC8_9CYAN</name>
<dbReference type="EMBL" id="JAMPLM010000001">
    <property type="protein sequence ID" value="MEP1057244.1"/>
    <property type="molecule type" value="Genomic_DNA"/>
</dbReference>
<evidence type="ECO:0000313" key="1">
    <source>
        <dbReference type="EMBL" id="MEP1057244.1"/>
    </source>
</evidence>
<sequence>MLSSLNSKAGTLTYRFLESHRLLEQAQSCLDQWGRSPQCLTAIAAPFLSKESKENDPDSGD</sequence>